<dbReference type="InterPro" id="IPR011009">
    <property type="entry name" value="Kinase-like_dom_sf"/>
</dbReference>
<reference evidence="11 13" key="1">
    <citation type="submission" date="2020-01" db="EMBL/GenBank/DDBJ databases">
        <authorList>
            <consortium name="DOE Joint Genome Institute"/>
            <person name="Haridas S."/>
            <person name="Albert R."/>
            <person name="Binder M."/>
            <person name="Bloem J."/>
            <person name="Labutti K."/>
            <person name="Salamov A."/>
            <person name="Andreopoulos B."/>
            <person name="Baker S.E."/>
            <person name="Barry K."/>
            <person name="Bills G."/>
            <person name="Bluhm B.H."/>
            <person name="Cannon C."/>
            <person name="Castanera R."/>
            <person name="Culley D.E."/>
            <person name="Daum C."/>
            <person name="Ezra D."/>
            <person name="Gonzalez J.B."/>
            <person name="Henrissat B."/>
            <person name="Kuo A."/>
            <person name="Liang C."/>
            <person name="Lipzen A."/>
            <person name="Lutzoni F."/>
            <person name="Magnuson J."/>
            <person name="Mondo S."/>
            <person name="Nolan M."/>
            <person name="Ohm R."/>
            <person name="Pangilinan J."/>
            <person name="Park H.-J."/>
            <person name="Ramirez L."/>
            <person name="Alfaro M."/>
            <person name="Sun H."/>
            <person name="Tritt A."/>
            <person name="Yoshinaga Y."/>
            <person name="Zwiers L.-H."/>
            <person name="Turgeon B.G."/>
            <person name="Goodwin S.B."/>
            <person name="Spatafora J.W."/>
            <person name="Crous P.W."/>
            <person name="Grigoriev I.V."/>
        </authorList>
    </citation>
    <scope>NUCLEOTIDE SEQUENCE</scope>
    <source>
        <strain evidence="11 13">CBS 781.70</strain>
    </source>
</reference>
<gene>
    <name evidence="11 13" type="ORF">P152DRAFT_410483</name>
</gene>
<dbReference type="GO" id="GO:0004430">
    <property type="term" value="F:1-phosphatidylinositol 4-kinase activity"/>
    <property type="evidence" value="ECO:0007669"/>
    <property type="project" value="UniProtKB-EC"/>
</dbReference>
<dbReference type="RefSeq" id="XP_033537184.1">
    <property type="nucleotide sequence ID" value="XM_033676955.1"/>
</dbReference>
<dbReference type="SMART" id="SM00146">
    <property type="entry name" value="PI3Kc"/>
    <property type="match status" value="1"/>
</dbReference>
<dbReference type="Gene3D" id="1.25.40.70">
    <property type="entry name" value="Phosphatidylinositol 3-kinase, accessory domain (PIK)"/>
    <property type="match status" value="1"/>
</dbReference>
<accession>A0A6G1GBX8</accession>
<evidence type="ECO:0000256" key="3">
    <source>
        <dbReference type="ARBA" id="ARBA00012169"/>
    </source>
</evidence>
<dbReference type="GO" id="GO:0005524">
    <property type="term" value="F:ATP binding"/>
    <property type="evidence" value="ECO:0007669"/>
    <property type="project" value="UniProtKB-KW"/>
</dbReference>
<proteinExistence type="inferred from homology"/>
<name>A0A6G1GBX8_9PEZI</name>
<keyword evidence="12" id="KW-1185">Reference proteome</keyword>
<evidence type="ECO:0000256" key="8">
    <source>
        <dbReference type="SAM" id="MobiDB-lite"/>
    </source>
</evidence>
<dbReference type="InterPro" id="IPR042236">
    <property type="entry name" value="PI3K_accessory_sf"/>
</dbReference>
<feature type="domain" description="PIK helical" evidence="10">
    <location>
        <begin position="1373"/>
        <end position="1559"/>
    </location>
</feature>
<dbReference type="SUPFAM" id="SSF48371">
    <property type="entry name" value="ARM repeat"/>
    <property type="match status" value="1"/>
</dbReference>
<dbReference type="FunFam" id="3.30.1010.10:FF:000014">
    <property type="entry name" value="Phosphatidylinositol 4-kinase STT4"/>
    <property type="match status" value="1"/>
</dbReference>
<dbReference type="PROSITE" id="PS51545">
    <property type="entry name" value="PIK_HELICAL"/>
    <property type="match status" value="1"/>
</dbReference>
<dbReference type="PANTHER" id="PTHR10048">
    <property type="entry name" value="PHOSPHATIDYLINOSITOL KINASE"/>
    <property type="match status" value="1"/>
</dbReference>
<evidence type="ECO:0000256" key="5">
    <source>
        <dbReference type="ARBA" id="ARBA00022741"/>
    </source>
</evidence>
<keyword evidence="6" id="KW-0418">Kinase</keyword>
<keyword evidence="7" id="KW-0067">ATP-binding</keyword>
<comment type="catalytic activity">
    <reaction evidence="1">
        <text>a 1,2-diacyl-sn-glycero-3-phospho-(1D-myo-inositol) + ATP = a 1,2-diacyl-sn-glycero-3-phospho-(1D-myo-inositol 4-phosphate) + ADP + H(+)</text>
        <dbReference type="Rhea" id="RHEA:19877"/>
        <dbReference type="ChEBI" id="CHEBI:15378"/>
        <dbReference type="ChEBI" id="CHEBI:30616"/>
        <dbReference type="ChEBI" id="CHEBI:57880"/>
        <dbReference type="ChEBI" id="CHEBI:58178"/>
        <dbReference type="ChEBI" id="CHEBI:456216"/>
        <dbReference type="EC" id="2.7.1.67"/>
    </reaction>
</comment>
<feature type="domain" description="PI3K/PI4K catalytic" evidence="9">
    <location>
        <begin position="1655"/>
        <end position="1928"/>
    </location>
</feature>
<dbReference type="Pfam" id="PF19274">
    <property type="entry name" value="PI4K_N"/>
    <property type="match status" value="1"/>
</dbReference>
<dbReference type="InterPro" id="IPR018936">
    <property type="entry name" value="PI3/4_kinase_CS"/>
</dbReference>
<evidence type="ECO:0000256" key="4">
    <source>
        <dbReference type="ARBA" id="ARBA00022679"/>
    </source>
</evidence>
<dbReference type="GO" id="GO:0005737">
    <property type="term" value="C:cytoplasm"/>
    <property type="evidence" value="ECO:0007669"/>
    <property type="project" value="TreeGrafter"/>
</dbReference>
<evidence type="ECO:0000313" key="12">
    <source>
        <dbReference type="Proteomes" id="UP000504638"/>
    </source>
</evidence>
<protein>
    <recommendedName>
        <fullName evidence="3">1-phosphatidylinositol 4-kinase</fullName>
        <ecNumber evidence="3">2.7.1.67</ecNumber>
    </recommendedName>
</protein>
<dbReference type="InterPro" id="IPR036940">
    <property type="entry name" value="PI3/4_kinase_cat_sf"/>
</dbReference>
<reference evidence="13" key="2">
    <citation type="submission" date="2020-04" db="EMBL/GenBank/DDBJ databases">
        <authorList>
            <consortium name="NCBI Genome Project"/>
        </authorList>
    </citation>
    <scope>NUCLEOTIDE SEQUENCE</scope>
    <source>
        <strain evidence="13">CBS 781.70</strain>
    </source>
</reference>
<reference evidence="13" key="3">
    <citation type="submission" date="2025-04" db="UniProtKB">
        <authorList>
            <consortium name="RefSeq"/>
        </authorList>
    </citation>
    <scope>IDENTIFICATION</scope>
    <source>
        <strain evidence="13">CBS 781.70</strain>
    </source>
</reference>
<organism evidence="11">
    <name type="scientific">Eremomyces bilateralis CBS 781.70</name>
    <dbReference type="NCBI Taxonomy" id="1392243"/>
    <lineage>
        <taxon>Eukaryota</taxon>
        <taxon>Fungi</taxon>
        <taxon>Dikarya</taxon>
        <taxon>Ascomycota</taxon>
        <taxon>Pezizomycotina</taxon>
        <taxon>Dothideomycetes</taxon>
        <taxon>Dothideomycetes incertae sedis</taxon>
        <taxon>Eremomycetales</taxon>
        <taxon>Eremomycetaceae</taxon>
        <taxon>Eremomyces</taxon>
    </lineage>
</organism>
<dbReference type="FunFam" id="1.10.1070.11:FF:000022">
    <property type="entry name" value="Phosphatidylinositol 4-kinase stt4"/>
    <property type="match status" value="1"/>
</dbReference>
<dbReference type="GeneID" id="54417525"/>
<dbReference type="InterPro" id="IPR015433">
    <property type="entry name" value="PI3/4_kinase"/>
</dbReference>
<dbReference type="InterPro" id="IPR045495">
    <property type="entry name" value="PI4K_N"/>
</dbReference>
<dbReference type="SUPFAM" id="SSF56112">
    <property type="entry name" value="Protein kinase-like (PK-like)"/>
    <property type="match status" value="1"/>
</dbReference>
<keyword evidence="4" id="KW-0808">Transferase</keyword>
<dbReference type="GO" id="GO:0046854">
    <property type="term" value="P:phosphatidylinositol phosphate biosynthetic process"/>
    <property type="evidence" value="ECO:0007669"/>
    <property type="project" value="InterPro"/>
</dbReference>
<dbReference type="PANTHER" id="PTHR10048:SF15">
    <property type="entry name" value="PHOSPHATIDYLINOSITOL 4-KINASE ALPHA"/>
    <property type="match status" value="1"/>
</dbReference>
<dbReference type="FunFam" id="1.25.40.70:FF:000011">
    <property type="entry name" value="Phosphatidylinositol 4-kinase alpha"/>
    <property type="match status" value="1"/>
</dbReference>
<dbReference type="PROSITE" id="PS00916">
    <property type="entry name" value="PI3_4_KINASE_2"/>
    <property type="match status" value="1"/>
</dbReference>
<feature type="region of interest" description="Disordered" evidence="8">
    <location>
        <begin position="34"/>
        <end position="56"/>
    </location>
</feature>
<dbReference type="CDD" id="cd05167">
    <property type="entry name" value="PI4Kc_III_alpha"/>
    <property type="match status" value="1"/>
</dbReference>
<dbReference type="GO" id="GO:0005886">
    <property type="term" value="C:plasma membrane"/>
    <property type="evidence" value="ECO:0007669"/>
    <property type="project" value="TreeGrafter"/>
</dbReference>
<dbReference type="Pfam" id="PF00454">
    <property type="entry name" value="PI3_PI4_kinase"/>
    <property type="match status" value="1"/>
</dbReference>
<evidence type="ECO:0000256" key="7">
    <source>
        <dbReference type="ARBA" id="ARBA00022840"/>
    </source>
</evidence>
<dbReference type="Gene3D" id="3.30.1010.10">
    <property type="entry name" value="Phosphatidylinositol 3-kinase Catalytic Subunit, Chain A, domain 4"/>
    <property type="match status" value="1"/>
</dbReference>
<keyword evidence="5" id="KW-0547">Nucleotide-binding</keyword>
<dbReference type="InterPro" id="IPR001263">
    <property type="entry name" value="PI3K_accessory_dom"/>
</dbReference>
<dbReference type="OrthoDB" id="10264149at2759"/>
<dbReference type="SMART" id="SM00145">
    <property type="entry name" value="PI3Ka"/>
    <property type="match status" value="1"/>
</dbReference>
<evidence type="ECO:0000256" key="2">
    <source>
        <dbReference type="ARBA" id="ARBA00006209"/>
    </source>
</evidence>
<dbReference type="PROSITE" id="PS00915">
    <property type="entry name" value="PI3_4_KINASE_1"/>
    <property type="match status" value="1"/>
</dbReference>
<dbReference type="InterPro" id="IPR000403">
    <property type="entry name" value="PI3/4_kinase_cat_dom"/>
</dbReference>
<evidence type="ECO:0000256" key="6">
    <source>
        <dbReference type="ARBA" id="ARBA00022777"/>
    </source>
</evidence>
<dbReference type="Gene3D" id="1.10.1070.11">
    <property type="entry name" value="Phosphatidylinositol 3-/4-kinase, catalytic domain"/>
    <property type="match status" value="1"/>
</dbReference>
<evidence type="ECO:0000259" key="10">
    <source>
        <dbReference type="PROSITE" id="PS51545"/>
    </source>
</evidence>
<dbReference type="EC" id="2.7.1.67" evidence="3"/>
<evidence type="ECO:0000259" key="9">
    <source>
        <dbReference type="PROSITE" id="PS50290"/>
    </source>
</evidence>
<evidence type="ECO:0000256" key="1">
    <source>
        <dbReference type="ARBA" id="ARBA00001686"/>
    </source>
</evidence>
<dbReference type="PROSITE" id="PS50290">
    <property type="entry name" value="PI3_4_KINASE_3"/>
    <property type="match status" value="1"/>
</dbReference>
<comment type="similarity">
    <text evidence="2">Belongs to the PI3/PI4-kinase family. Type III PI4K subfamily.</text>
</comment>
<evidence type="ECO:0000313" key="13">
    <source>
        <dbReference type="RefSeq" id="XP_033537184.1"/>
    </source>
</evidence>
<sequence>MRSIRRQALEKLAALSTSSHGEIAGHADISRLCRRCPGPPAQGKSAKGQEGGKGSVASVPMSAAELESVLALCKAGPSVQDLAPATQLARQLIPYLPESYSQAIEQSHILSGFDSAPWELLTYHLTHALLSLGENHSSIRNAAITSIQQYIDGWEQASAMVYNERLEAENPETKVYDGTFHKILVLAASMVGFMRAATQLAYFWRPIERVQVMQKLESVLSKQFEIALETSLSAIRHYHGDDRAFQEWKRYSKHYAVHGRPLGAMLLREGLMAFVASCSATIIDQDGSLSTDELLDRLFKDSYTPNQPRTAGQEKQEMVDCITDVASTEMDRFDDGSDILELGSVWDQRLAFAAKGNVVKAYLFSTVADSSVCDPDVLMSWIENALSDSIQLADETLATVILKTTTILAKSHPAIATHMSRILPRIIVKGGLQGRVSLVAAEALATVLQRTSEDTVISTLYSLGNVLTSSAPENRTAAGTPFSPFVDGNVDPSKLSDDYIHPNAGSALSLAPSDSTEPSNLFAAVIQAIVCVARAYREEKIIALALSMLVQKIGRVSKAVDARIIAESAVLGPYTSISDFRSLLKQYVRMSHRALVENLPLIGDAVVAARNHLSQTIKGDSEHFEIYLFHILESIVSKGDVLDKDQLKELDTELGAQEISHLLGPLAMLVSSNAEFLPELEGMEGLLAAQRNAWFNLVVHGFSFASPMGKRYLKELQVLAYYSQPLVPKDRTDKLESDIELNIVLRRGKSAEHTVEHKKYLMGALPACEHDIKSLGYPEVVFLTTAYFVETLRARAGNCTTVLTYFLDPRLKVGEMGNCMREIAVHAVNTYVVKTMSGSFQSFSSPYLAEQLGRIFASCCYRITAIQEVAIECADLIISKVPSALCQQTSLFALLDILTIMWDSCLECETDEYAWRATFQTKHAGLEVELSDSYDLRRVTLAQFHKRAKSWMAKVLDLAPVDVKGLLQTYLSEYEEERAYGHLSLGRSFAIELGSTIPTTDQRLNAIDPQPTLGVNTASDFVAQYTIRQGYRFVGLDGTQDRAHGGWLPPDADTMIRTNAKLDRSMEDAESLLADVENRTLNHKVVAVDELRDVLRRAGALLCKSEKDQCAIVHHLVGIPFALFTKQSIKLGISLWTGVIKENPRMESRIIVEVAENWETKIHRRVGLFNKDLHHPNPFYLRQEFAPSDKELIAKKQAAVYNAIAPHFRLLQFFLSHFGASRHSTPQMRRIYLRLVHLSLDAMEFIADHPLAREAHLHLVLLACQLLQHFPGLGFPGRWRLLDRILTAGLAWFSNPPRWSFGGNRLQIKAETHLIESVRHALQNQTAIDANVAGALRAKKELLQMLLSDEQMRLLVWLFPIDYENRHFFSSSAARETPPETTLVNAVRTAWAYKPSVAINLVQRFHSQALLREVRWLVLNFPEKTLDLPDALEVLLGPSMPTDVSFQLKYLLYWAPVNPMTAVTYFLPAYGNHPFIVQYAMRALESHSVDITFFYVPQIVQTLRYDVLEYVERYIVETAKFSQLFAHQIIWNMKANAYKDDNSEIPDPIKPNLDKVMGSLISSFSPEDRTFYEKEFSFFNDVTDISGKLKPYIKRSKQEKKEKIEEELRKIKVEVGVYLPSNPDGVVIGIDRKSGKPLQSHAKAPYMATFRIKKESPQIQAVDEEQNGKALTNGNSPLQKHHTESWQSAIFKVGDDCRQDVLILQIISAFRGIFHDVGLDVFVFPYRVTATAPGCGVIDVLPNSISRDMLGREAVNGLYDYFVSKYGGEDSIRFQEARSNFVKSMAAYSIISYLLQLKDRHNGNIMIDDAGHIIHIDFGFCFDIAPGGVRFERAPFKLTPEMISVMGGSVNSQSYRWFEELSIKAFLASRRHCEHLVHMVTVMLESSLPCFKPQTIQHFRDRFVLEKSETEAADFMKGMIQRSYHSYSTKGYDWFQLMTNGIPY</sequence>
<dbReference type="InterPro" id="IPR016024">
    <property type="entry name" value="ARM-type_fold"/>
</dbReference>
<dbReference type="EMBL" id="ML975151">
    <property type="protein sequence ID" value="KAF1815553.1"/>
    <property type="molecule type" value="Genomic_DNA"/>
</dbReference>
<dbReference type="Proteomes" id="UP000504638">
    <property type="component" value="Unplaced"/>
</dbReference>
<dbReference type="GO" id="GO:0048015">
    <property type="term" value="P:phosphatidylinositol-mediated signaling"/>
    <property type="evidence" value="ECO:0007669"/>
    <property type="project" value="TreeGrafter"/>
</dbReference>
<dbReference type="Pfam" id="PF00613">
    <property type="entry name" value="PI3Ka"/>
    <property type="match status" value="1"/>
</dbReference>
<evidence type="ECO:0000313" key="11">
    <source>
        <dbReference type="EMBL" id="KAF1815553.1"/>
    </source>
</evidence>